<organism evidence="1 2">
    <name type="scientific">Rhabditophanes sp. KR3021</name>
    <dbReference type="NCBI Taxonomy" id="114890"/>
    <lineage>
        <taxon>Eukaryota</taxon>
        <taxon>Metazoa</taxon>
        <taxon>Ecdysozoa</taxon>
        <taxon>Nematoda</taxon>
        <taxon>Chromadorea</taxon>
        <taxon>Rhabditida</taxon>
        <taxon>Tylenchina</taxon>
        <taxon>Panagrolaimomorpha</taxon>
        <taxon>Strongyloidoidea</taxon>
        <taxon>Alloionematidae</taxon>
        <taxon>Rhabditophanes</taxon>
    </lineage>
</organism>
<dbReference type="WBParaSite" id="RSKR_0000107400.1">
    <property type="protein sequence ID" value="RSKR_0000107400.1"/>
    <property type="gene ID" value="RSKR_0000107400"/>
</dbReference>
<evidence type="ECO:0000313" key="1">
    <source>
        <dbReference type="Proteomes" id="UP000095286"/>
    </source>
</evidence>
<sequence>MLRHRLLVFCLLFIYPISGNELNEELAECAYLDPMKDMRKWAEFDYKSCNVSVYDPPTTENGTSEEEQKQKWGYTKFGFNMYQSDRIGPKRIIKEKAHEMCNDVKYDIKVSASIILVYHNEALSVLIRMINSIFYTAPMERVKEIILYDDLSEEDVVVSGYLKEYGEIEGWNMELLKFYRAEQREGLIRAKVFASRYATGDVLVFLDSHCEANERWLEPLLQVVQDDPTIIAIPVVDVLSPVKFDYGPAMVAKSGFDWGLFFRWEYIPWSYFDDKENNVKPFDTPSMPGGLLAINREIFVKYGEYDLGLEIWGGESVEMAVKAYLCFGKVQVVPCSRLGHLFRTRRPYKSKPGIDSNLVNSIRVTKVWFDEYSEQFSMARPQSRQMDYGDISERLALKEKLKCKPFKWYLENIYPKLLTEMRQQKEEL</sequence>
<proteinExistence type="predicted"/>
<dbReference type="Proteomes" id="UP000095286">
    <property type="component" value="Unplaced"/>
</dbReference>
<protein>
    <submittedName>
        <fullName evidence="2">Glyco_trans_2-like domain-containing protein</fullName>
    </submittedName>
</protein>
<name>A0AC35TIY8_9BILA</name>
<reference evidence="2" key="1">
    <citation type="submission" date="2016-11" db="UniProtKB">
        <authorList>
            <consortium name="WormBaseParasite"/>
        </authorList>
    </citation>
    <scope>IDENTIFICATION</scope>
    <source>
        <strain evidence="2">KR3021</strain>
    </source>
</reference>
<accession>A0AC35TIY8</accession>
<evidence type="ECO:0000313" key="2">
    <source>
        <dbReference type="WBParaSite" id="RSKR_0000107400.1"/>
    </source>
</evidence>